<protein>
    <recommendedName>
        <fullName evidence="6">Methylamine utilization protein MauE</fullName>
    </recommendedName>
</protein>
<evidence type="ECO:0000256" key="1">
    <source>
        <dbReference type="SAM" id="Phobius"/>
    </source>
</evidence>
<proteinExistence type="predicted"/>
<dbReference type="EMBL" id="CP036401">
    <property type="protein sequence ID" value="QBI02025.1"/>
    <property type="molecule type" value="Genomic_DNA"/>
</dbReference>
<reference evidence="2" key="1">
    <citation type="journal article" date="2014" name="Int. J. Syst. Evol. Microbiol.">
        <title>Complete genome sequence of Corynebacterium casei LMG S-19264T (=DSM 44701T), isolated from a smear-ripened cheese.</title>
        <authorList>
            <consortium name="US DOE Joint Genome Institute (JGI-PGF)"/>
            <person name="Walter F."/>
            <person name="Albersmeier A."/>
            <person name="Kalinowski J."/>
            <person name="Ruckert C."/>
        </authorList>
    </citation>
    <scope>NUCLEOTIDE SEQUENCE</scope>
    <source>
        <strain evidence="2">KCTC 12343</strain>
    </source>
</reference>
<feature type="transmembrane region" description="Helical" evidence="1">
    <location>
        <begin position="184"/>
        <end position="205"/>
    </location>
</feature>
<dbReference type="OrthoDB" id="10016968at2"/>
<accession>A0A411WZJ6</accession>
<keyword evidence="1" id="KW-0472">Membrane</keyword>
<keyword evidence="4" id="KW-1185">Reference proteome</keyword>
<feature type="transmembrane region" description="Helical" evidence="1">
    <location>
        <begin position="33"/>
        <end position="52"/>
    </location>
</feature>
<evidence type="ECO:0000313" key="5">
    <source>
        <dbReference type="Proteomes" id="UP000628442"/>
    </source>
</evidence>
<dbReference type="Proteomes" id="UP000292307">
    <property type="component" value="Chromosome"/>
</dbReference>
<dbReference type="RefSeq" id="WP_131146143.1">
    <property type="nucleotide sequence ID" value="NZ_BMWV01000004.1"/>
</dbReference>
<evidence type="ECO:0000313" key="3">
    <source>
        <dbReference type="EMBL" id="QBI02025.1"/>
    </source>
</evidence>
<dbReference type="AlphaFoldDB" id="A0A411WZJ6"/>
<reference evidence="3 4" key="2">
    <citation type="submission" date="2019-02" db="EMBL/GenBank/DDBJ databases">
        <title>Draft Genome Sequences of Six Type Strains of the Genus Massilia.</title>
        <authorList>
            <person name="Miess H."/>
            <person name="Frediansyhah A."/>
            <person name="Gross H."/>
        </authorList>
    </citation>
    <scope>NUCLEOTIDE SEQUENCE [LARGE SCALE GENOMIC DNA]</scope>
    <source>
        <strain evidence="3 4">DSM 17472</strain>
    </source>
</reference>
<name>A0A411WZJ6_9BURK</name>
<organism evidence="2 5">
    <name type="scientific">Pseudoduganella albidiflava</name>
    <dbReference type="NCBI Taxonomy" id="321983"/>
    <lineage>
        <taxon>Bacteria</taxon>
        <taxon>Pseudomonadati</taxon>
        <taxon>Pseudomonadota</taxon>
        <taxon>Betaproteobacteria</taxon>
        <taxon>Burkholderiales</taxon>
        <taxon>Oxalobacteraceae</taxon>
        <taxon>Telluria group</taxon>
        <taxon>Pseudoduganella</taxon>
    </lineage>
</organism>
<dbReference type="EMBL" id="BMWV01000004">
    <property type="protein sequence ID" value="GGY37624.1"/>
    <property type="molecule type" value="Genomic_DNA"/>
</dbReference>
<sequence>MTPARSRFAGWLRRTWHGDPDSDSEEGFRHQKACLVSFAAVMVGVPVGLLGAGRTYEVVSKLIYGADVSGALLGLAIRPVALADWLIVVTMQTAFLAWQIAAYRLRALLLLLPGALAALLIPAYVLLNSYMSSVVHCPCMPFAWSGWFDFAIAAGILVLASWLFGRLGAFLVRPPPLPLTTARLAAFAWTNGGLILLCSQLAFLYGRFGSGVFR</sequence>
<feature type="transmembrane region" description="Helical" evidence="1">
    <location>
        <begin position="108"/>
        <end position="127"/>
    </location>
</feature>
<reference evidence="2" key="3">
    <citation type="submission" date="2022-12" db="EMBL/GenBank/DDBJ databases">
        <authorList>
            <person name="Sun Q."/>
            <person name="Kim S."/>
        </authorList>
    </citation>
    <scope>NUCLEOTIDE SEQUENCE</scope>
    <source>
        <strain evidence="2">KCTC 12343</strain>
    </source>
</reference>
<feature type="transmembrane region" description="Helical" evidence="1">
    <location>
        <begin position="72"/>
        <end position="96"/>
    </location>
</feature>
<dbReference type="Proteomes" id="UP000628442">
    <property type="component" value="Unassembled WGS sequence"/>
</dbReference>
<keyword evidence="1" id="KW-0812">Transmembrane</keyword>
<evidence type="ECO:0000313" key="4">
    <source>
        <dbReference type="Proteomes" id="UP000292307"/>
    </source>
</evidence>
<gene>
    <name evidence="3" type="ORF">EYF70_15065</name>
    <name evidence="2" type="ORF">GCM10007387_19480</name>
</gene>
<evidence type="ECO:0008006" key="6">
    <source>
        <dbReference type="Google" id="ProtNLM"/>
    </source>
</evidence>
<keyword evidence="1" id="KW-1133">Transmembrane helix</keyword>
<evidence type="ECO:0000313" key="2">
    <source>
        <dbReference type="EMBL" id="GGY37624.1"/>
    </source>
</evidence>
<feature type="transmembrane region" description="Helical" evidence="1">
    <location>
        <begin position="147"/>
        <end position="172"/>
    </location>
</feature>